<keyword evidence="7 8" id="KW-0472">Membrane</keyword>
<evidence type="ECO:0000256" key="6">
    <source>
        <dbReference type="ARBA" id="ARBA00023034"/>
    </source>
</evidence>
<feature type="transmembrane region" description="Helical" evidence="10">
    <location>
        <begin position="270"/>
        <end position="294"/>
    </location>
</feature>
<feature type="compositionally biased region" description="Polar residues" evidence="9">
    <location>
        <begin position="34"/>
        <end position="61"/>
    </location>
</feature>
<dbReference type="Proteomes" id="UP000189911">
    <property type="component" value="Chromosome B"/>
</dbReference>
<proteinExistence type="inferred from homology"/>
<organism evidence="11 12">
    <name type="scientific">Lachancea nothofagi CBS 11611</name>
    <dbReference type="NCBI Taxonomy" id="1266666"/>
    <lineage>
        <taxon>Eukaryota</taxon>
        <taxon>Fungi</taxon>
        <taxon>Dikarya</taxon>
        <taxon>Ascomycota</taxon>
        <taxon>Saccharomycotina</taxon>
        <taxon>Saccharomycetes</taxon>
        <taxon>Saccharomycetales</taxon>
        <taxon>Saccharomycetaceae</taxon>
        <taxon>Lachancea</taxon>
    </lineage>
</organism>
<evidence type="ECO:0000256" key="7">
    <source>
        <dbReference type="ARBA" id="ARBA00023136"/>
    </source>
</evidence>
<evidence type="ECO:0000256" key="4">
    <source>
        <dbReference type="ARBA" id="ARBA00022892"/>
    </source>
</evidence>
<evidence type="ECO:0000256" key="9">
    <source>
        <dbReference type="SAM" id="MobiDB-lite"/>
    </source>
</evidence>
<keyword evidence="5 8" id="KW-1133">Transmembrane helix</keyword>
<dbReference type="GO" id="GO:0005789">
    <property type="term" value="C:endoplasmic reticulum membrane"/>
    <property type="evidence" value="ECO:0007669"/>
    <property type="project" value="UniProtKB-SubCell"/>
</dbReference>
<dbReference type="HAMAP" id="MF_03114">
    <property type="entry name" value="Get2"/>
    <property type="match status" value="1"/>
</dbReference>
<keyword evidence="4 8" id="KW-0931">ER-Golgi transport</keyword>
<dbReference type="GO" id="GO:0000139">
    <property type="term" value="C:Golgi membrane"/>
    <property type="evidence" value="ECO:0007669"/>
    <property type="project" value="UniProtKB-SubCell"/>
</dbReference>
<feature type="topological domain" description="Lumenal" evidence="8">
    <location>
        <begin position="294"/>
        <end position="297"/>
    </location>
</feature>
<dbReference type="PANTHER" id="PTHR28263:SF1">
    <property type="entry name" value="GOLGI TO ER TRAFFIC PROTEIN 2"/>
    <property type="match status" value="1"/>
</dbReference>
<feature type="region of interest" description="Disordered" evidence="9">
    <location>
        <begin position="1"/>
        <end position="68"/>
    </location>
</feature>
<keyword evidence="12" id="KW-1185">Reference proteome</keyword>
<evidence type="ECO:0000256" key="3">
    <source>
        <dbReference type="ARBA" id="ARBA00022824"/>
    </source>
</evidence>
<gene>
    <name evidence="8" type="primary">GET2</name>
    <name evidence="11" type="ORF">LANO_0B06216G</name>
</gene>
<evidence type="ECO:0000313" key="11">
    <source>
        <dbReference type="EMBL" id="SCU82434.1"/>
    </source>
</evidence>
<feature type="compositionally biased region" description="Basic and acidic residues" evidence="9">
    <location>
        <begin position="1"/>
        <end position="18"/>
    </location>
</feature>
<feature type="topological domain" description="Cytoplasmic" evidence="8">
    <location>
        <begin position="1"/>
        <end position="163"/>
    </location>
</feature>
<evidence type="ECO:0000256" key="10">
    <source>
        <dbReference type="SAM" id="Phobius"/>
    </source>
</evidence>
<dbReference type="EMBL" id="LT598450">
    <property type="protein sequence ID" value="SCU82434.1"/>
    <property type="molecule type" value="Genomic_DNA"/>
</dbReference>
<keyword evidence="2 8" id="KW-0812">Transmembrane</keyword>
<comment type="subcellular location">
    <subcellularLocation>
        <location evidence="8">Endoplasmic reticulum membrane</location>
        <topology evidence="8">Multi-pass membrane protein</topology>
    </subcellularLocation>
    <subcellularLocation>
        <location evidence="8">Golgi apparatus membrane</location>
        <topology evidence="8">Multi-pass membrane protein</topology>
    </subcellularLocation>
</comment>
<evidence type="ECO:0000256" key="5">
    <source>
        <dbReference type="ARBA" id="ARBA00022989"/>
    </source>
</evidence>
<keyword evidence="6 8" id="KW-0333">Golgi apparatus</keyword>
<comment type="subunit">
    <text evidence="8">Component of the Golgi to ER traffic (GET) complex, which is composed of GET1, GET2 and GET3. Within the complex, GET1 and GET2 form a heterotetramer which is stabilized by phosphatidylinositol binding and which binds to the GET3 homodimer.</text>
</comment>
<evidence type="ECO:0000313" key="12">
    <source>
        <dbReference type="Proteomes" id="UP000189911"/>
    </source>
</evidence>
<dbReference type="AlphaFoldDB" id="A0A1G4IZA7"/>
<dbReference type="GO" id="GO:0045048">
    <property type="term" value="P:protein insertion into ER membrane"/>
    <property type="evidence" value="ECO:0007669"/>
    <property type="project" value="UniProtKB-UniRule"/>
</dbReference>
<dbReference type="PANTHER" id="PTHR28263">
    <property type="entry name" value="GOLGI TO ER TRAFFIC PROTEIN 2"/>
    <property type="match status" value="1"/>
</dbReference>
<evidence type="ECO:0000256" key="1">
    <source>
        <dbReference type="ARBA" id="ARBA00022448"/>
    </source>
</evidence>
<feature type="transmembrane region" description="Helical" evidence="10">
    <location>
        <begin position="205"/>
        <end position="224"/>
    </location>
</feature>
<feature type="topological domain" description="Cytoplasmic" evidence="8">
    <location>
        <begin position="226"/>
        <end position="272"/>
    </location>
</feature>
<reference evidence="12" key="1">
    <citation type="submission" date="2016-03" db="EMBL/GenBank/DDBJ databases">
        <authorList>
            <person name="Devillers Hugo."/>
        </authorList>
    </citation>
    <scope>NUCLEOTIDE SEQUENCE [LARGE SCALE GENOMIC DNA]</scope>
</reference>
<feature type="transmembrane region" description="Helical" evidence="10">
    <location>
        <begin position="166"/>
        <end position="185"/>
    </location>
</feature>
<keyword evidence="3 8" id="KW-0256">Endoplasmic reticulum</keyword>
<evidence type="ECO:0000256" key="2">
    <source>
        <dbReference type="ARBA" id="ARBA00022692"/>
    </source>
</evidence>
<evidence type="ECO:0000256" key="8">
    <source>
        <dbReference type="HAMAP-Rule" id="MF_03114"/>
    </source>
</evidence>
<dbReference type="InterPro" id="IPR014802">
    <property type="entry name" value="GET2"/>
</dbReference>
<accession>A0A1G4IZA7</accession>
<keyword evidence="1 8" id="KW-0813">Transport</keyword>
<comment type="similarity">
    <text evidence="8">Belongs to the GET2 family.</text>
</comment>
<name>A0A1G4IZA7_9SACH</name>
<dbReference type="InterPro" id="IPR028143">
    <property type="entry name" value="Get2/sif1"/>
</dbReference>
<dbReference type="GO" id="GO:0043529">
    <property type="term" value="C:GET complex"/>
    <property type="evidence" value="ECO:0007669"/>
    <property type="project" value="UniProtKB-UniRule"/>
</dbReference>
<dbReference type="GO" id="GO:0006890">
    <property type="term" value="P:retrograde vesicle-mediated transport, Golgi to endoplasmic reticulum"/>
    <property type="evidence" value="ECO:0007669"/>
    <property type="project" value="TreeGrafter"/>
</dbReference>
<protein>
    <recommendedName>
        <fullName evidence="8">Golgi to ER traffic protein 2</fullName>
    </recommendedName>
</protein>
<dbReference type="OrthoDB" id="4097053at2759"/>
<comment type="function">
    <text evidence="8">Required for the post-translational delivery of tail-anchored (TA) proteins to the endoplasmic reticulum. Together with GET1, acts as a membrane receptor for soluble GET3, which recognizes and selectively binds the transmembrane domain of TA proteins in the cytosol. The GET complex cooperates with the HDEL receptor ERD2 to mediate the ATP-dependent retrieval of resident ER proteins that contain a C-terminal H-D-E-L retention signal from the Golgi to the ER.</text>
</comment>
<comment type="caution">
    <text evidence="8">Lacks conserved residue(s) required for the propagation of feature annotation.</text>
</comment>
<dbReference type="Pfam" id="PF08690">
    <property type="entry name" value="GET2"/>
    <property type="match status" value="1"/>
</dbReference>
<sequence>MSEISETEKRRLLRERRQQKFGKGGATSRLAKITGQTENSFLSTESPIDSKSSTPEPSGRNSNEDSTKQMDELLAQIHQQQPKKTDQGGAAKNPELDLFAQLAKMQQGDASAPTATSETPDIFAQLLKSVQMDQQPQQGIESVFGNQPIDAAVLEAHNVAVNKLKAYTIVVKWFFFILPYVYYISHTGREAFQLTTVDFVMNRSNFFTIFTSFEVVTLSVYYQLLMSAEKSHNINTLNSNSKILKLVSMVPPGLVPIPNLRGKISQALQYWDVLSMYLTDMAFAILLTGIFQYYHAM</sequence>